<proteinExistence type="predicted"/>
<name>A0AB40BNM8_DIOCR</name>
<keyword evidence="2" id="KW-1185">Reference proteome</keyword>
<gene>
    <name evidence="3" type="primary">LOC120265170</name>
</gene>
<dbReference type="Proteomes" id="UP001515500">
    <property type="component" value="Chromosome 7"/>
</dbReference>
<sequence length="204" mass="23308">MQSALYAKFLGKSLPLDQAKLALDDAWKGLGSFTISDLPNGFYFIHCENLEMQAKLLWDGPWTIDGRIPQLSEWHESFQPTFEKLSTMAVWIQLHHVPIELWYGDLLENIASHFGKVLKIDDHTLNLSRSKYARVCVEIDLKLPLQKGTWVKYGDYTVFVIALYKKFPVFCYSCGCVGHGESKCSYIHSRRPVPSHQPPTVSSE</sequence>
<dbReference type="GeneID" id="120265170"/>
<organism evidence="2 3">
    <name type="scientific">Dioscorea cayennensis subsp. rotundata</name>
    <name type="common">White Guinea yam</name>
    <name type="synonym">Dioscorea rotundata</name>
    <dbReference type="NCBI Taxonomy" id="55577"/>
    <lineage>
        <taxon>Eukaryota</taxon>
        <taxon>Viridiplantae</taxon>
        <taxon>Streptophyta</taxon>
        <taxon>Embryophyta</taxon>
        <taxon>Tracheophyta</taxon>
        <taxon>Spermatophyta</taxon>
        <taxon>Magnoliopsida</taxon>
        <taxon>Liliopsida</taxon>
        <taxon>Dioscoreales</taxon>
        <taxon>Dioscoreaceae</taxon>
        <taxon>Dioscorea</taxon>
    </lineage>
</organism>
<dbReference type="PANTHER" id="PTHR31286">
    <property type="entry name" value="GLYCINE-RICH CELL WALL STRUCTURAL PROTEIN 1.8-LIKE"/>
    <property type="match status" value="1"/>
</dbReference>
<dbReference type="RefSeq" id="XP_039128993.1">
    <property type="nucleotide sequence ID" value="XM_039273059.1"/>
</dbReference>
<dbReference type="PANTHER" id="PTHR31286:SF180">
    <property type="entry name" value="OS10G0362600 PROTEIN"/>
    <property type="match status" value="1"/>
</dbReference>
<dbReference type="AlphaFoldDB" id="A0AB40BNM8"/>
<dbReference type="InterPro" id="IPR025558">
    <property type="entry name" value="DUF4283"/>
</dbReference>
<dbReference type="InterPro" id="IPR040256">
    <property type="entry name" value="At4g02000-like"/>
</dbReference>
<evidence type="ECO:0000259" key="1">
    <source>
        <dbReference type="Pfam" id="PF14111"/>
    </source>
</evidence>
<feature type="domain" description="DUF4283" evidence="1">
    <location>
        <begin position="2"/>
        <end position="81"/>
    </location>
</feature>
<accession>A0AB40BNM8</accession>
<evidence type="ECO:0000313" key="2">
    <source>
        <dbReference type="Proteomes" id="UP001515500"/>
    </source>
</evidence>
<evidence type="ECO:0000313" key="3">
    <source>
        <dbReference type="RefSeq" id="XP_039128993.1"/>
    </source>
</evidence>
<dbReference type="Pfam" id="PF14111">
    <property type="entry name" value="DUF4283"/>
    <property type="match status" value="1"/>
</dbReference>
<protein>
    <submittedName>
        <fullName evidence="3">Uncharacterized protein LOC120265170</fullName>
    </submittedName>
</protein>
<reference evidence="3" key="1">
    <citation type="submission" date="2025-08" db="UniProtKB">
        <authorList>
            <consortium name="RefSeq"/>
        </authorList>
    </citation>
    <scope>IDENTIFICATION</scope>
</reference>